<proteinExistence type="predicted"/>
<name>A0ABR2ZC89_9AGAR</name>
<dbReference type="InterPro" id="IPR040976">
    <property type="entry name" value="Pkinase_fungal"/>
</dbReference>
<dbReference type="EMBL" id="JBBXMP010000271">
    <property type="protein sequence ID" value="KAL0058834.1"/>
    <property type="molecule type" value="Genomic_DNA"/>
</dbReference>
<protein>
    <recommendedName>
        <fullName evidence="1">Fungal-type protein kinase domain-containing protein</fullName>
    </recommendedName>
</protein>
<dbReference type="PANTHER" id="PTHR38248:SF2">
    <property type="entry name" value="FUNK1 11"/>
    <property type="match status" value="1"/>
</dbReference>
<reference evidence="2 3" key="1">
    <citation type="submission" date="2024-05" db="EMBL/GenBank/DDBJ databases">
        <title>A draft genome resource for the thread blight pathogen Marasmius tenuissimus strain MS-2.</title>
        <authorList>
            <person name="Yulfo-Soto G.E."/>
            <person name="Baruah I.K."/>
            <person name="Amoako-Attah I."/>
            <person name="Bukari Y."/>
            <person name="Meinhardt L.W."/>
            <person name="Bailey B.A."/>
            <person name="Cohen S.P."/>
        </authorList>
    </citation>
    <scope>NUCLEOTIDE SEQUENCE [LARGE SCALE GENOMIC DNA]</scope>
    <source>
        <strain evidence="2 3">MS-2</strain>
    </source>
</reference>
<evidence type="ECO:0000313" key="3">
    <source>
        <dbReference type="Proteomes" id="UP001437256"/>
    </source>
</evidence>
<evidence type="ECO:0000313" key="2">
    <source>
        <dbReference type="EMBL" id="KAL0058834.1"/>
    </source>
</evidence>
<keyword evidence="3" id="KW-1185">Reference proteome</keyword>
<gene>
    <name evidence="2" type="ORF">AAF712_014461</name>
</gene>
<dbReference type="Pfam" id="PF17667">
    <property type="entry name" value="Pkinase_fungal"/>
    <property type="match status" value="1"/>
</dbReference>
<dbReference type="InterPro" id="IPR011009">
    <property type="entry name" value="Kinase-like_dom_sf"/>
</dbReference>
<dbReference type="Proteomes" id="UP001437256">
    <property type="component" value="Unassembled WGS sequence"/>
</dbReference>
<evidence type="ECO:0000259" key="1">
    <source>
        <dbReference type="Pfam" id="PF17667"/>
    </source>
</evidence>
<dbReference type="PANTHER" id="PTHR38248">
    <property type="entry name" value="FUNK1 6"/>
    <property type="match status" value="1"/>
</dbReference>
<organism evidence="2 3">
    <name type="scientific">Marasmius tenuissimus</name>
    <dbReference type="NCBI Taxonomy" id="585030"/>
    <lineage>
        <taxon>Eukaryota</taxon>
        <taxon>Fungi</taxon>
        <taxon>Dikarya</taxon>
        <taxon>Basidiomycota</taxon>
        <taxon>Agaricomycotina</taxon>
        <taxon>Agaricomycetes</taxon>
        <taxon>Agaricomycetidae</taxon>
        <taxon>Agaricales</taxon>
        <taxon>Marasmiineae</taxon>
        <taxon>Marasmiaceae</taxon>
        <taxon>Marasmius</taxon>
    </lineage>
</organism>
<feature type="domain" description="Fungal-type protein kinase" evidence="1">
    <location>
        <begin position="60"/>
        <end position="176"/>
    </location>
</feature>
<comment type="caution">
    <text evidence="2">The sequence shown here is derived from an EMBL/GenBank/DDBJ whole genome shotgun (WGS) entry which is preliminary data.</text>
</comment>
<sequence>MAGRSRCAQDSVALSCLPELVAHEDFDDFDTSKIRKRLGLKVVKGRSRIARAIFLVRYLPITRLTTDWKLFMSAFWQLFYAHAALWAHGIEHGDISLNNLMPFEPNKTSNPDDVQPKLCDYDLAHFTGAERPTSFSNTGTRRFMADDLLDPTAMTGGVPRTFRHDCESFAWVLIWVLGRYRTGEQLETSDRHFDNWVNADYRLVKAERGSLLTAISNGTFTMGSLTQLDGLFQRAMSFLYVFTRATSRAKEVSDGKASTALLGDTAGVESYERQLKLINSLSDILTHIMATPLFEQDLDKGKVDPQKFEALK</sequence>
<dbReference type="Gene3D" id="1.10.510.10">
    <property type="entry name" value="Transferase(Phosphotransferase) domain 1"/>
    <property type="match status" value="1"/>
</dbReference>
<accession>A0ABR2ZC89</accession>
<dbReference type="SUPFAM" id="SSF56112">
    <property type="entry name" value="Protein kinase-like (PK-like)"/>
    <property type="match status" value="1"/>
</dbReference>